<gene>
    <name evidence="11" type="ORF">BJ322DRAFT_1091813</name>
</gene>
<dbReference type="EMBL" id="WIUZ02000022">
    <property type="protein sequence ID" value="KAF9778656.1"/>
    <property type="molecule type" value="Genomic_DNA"/>
</dbReference>
<dbReference type="GO" id="GO:0071039">
    <property type="term" value="P:nuclear polyadenylation-dependent CUT catabolic process"/>
    <property type="evidence" value="ECO:0007669"/>
    <property type="project" value="TreeGrafter"/>
</dbReference>
<dbReference type="SUPFAM" id="SSF53098">
    <property type="entry name" value="Ribonuclease H-like"/>
    <property type="match status" value="1"/>
</dbReference>
<dbReference type="InterPro" id="IPR010997">
    <property type="entry name" value="HRDC-like_sf"/>
</dbReference>
<dbReference type="Proteomes" id="UP000736335">
    <property type="component" value="Unassembled WGS sequence"/>
</dbReference>
<dbReference type="GO" id="GO:0071035">
    <property type="term" value="P:nuclear polyadenylation-dependent rRNA catabolic process"/>
    <property type="evidence" value="ECO:0007669"/>
    <property type="project" value="TreeGrafter"/>
</dbReference>
<reference evidence="11" key="2">
    <citation type="submission" date="2020-11" db="EMBL/GenBank/DDBJ databases">
        <authorList>
            <consortium name="DOE Joint Genome Institute"/>
            <person name="Kuo A."/>
            <person name="Miyauchi S."/>
            <person name="Kiss E."/>
            <person name="Drula E."/>
            <person name="Kohler A."/>
            <person name="Sanchez-Garcia M."/>
            <person name="Andreopoulos B."/>
            <person name="Barry K.W."/>
            <person name="Bonito G."/>
            <person name="Buee M."/>
            <person name="Carver A."/>
            <person name="Chen C."/>
            <person name="Cichocki N."/>
            <person name="Clum A."/>
            <person name="Culley D."/>
            <person name="Crous P.W."/>
            <person name="Fauchery L."/>
            <person name="Girlanda M."/>
            <person name="Hayes R."/>
            <person name="Keri Z."/>
            <person name="Labutti K."/>
            <person name="Lipzen A."/>
            <person name="Lombard V."/>
            <person name="Magnuson J."/>
            <person name="Maillard F."/>
            <person name="Morin E."/>
            <person name="Murat C."/>
            <person name="Nolan M."/>
            <person name="Ohm R."/>
            <person name="Pangilinan J."/>
            <person name="Pereira M."/>
            <person name="Perotto S."/>
            <person name="Peter M."/>
            <person name="Riley R."/>
            <person name="Sitrit Y."/>
            <person name="Stielow B."/>
            <person name="Szollosi G."/>
            <person name="Zifcakova L."/>
            <person name="Stursova M."/>
            <person name="Spatafora J.W."/>
            <person name="Tedersoo L."/>
            <person name="Vaario L.-M."/>
            <person name="Yamada A."/>
            <person name="Yan M."/>
            <person name="Wang P."/>
            <person name="Xu J."/>
            <person name="Bruns T."/>
            <person name="Baldrian P."/>
            <person name="Vilgalys R."/>
            <person name="Henrissat B."/>
            <person name="Grigoriev I.V."/>
            <person name="Hibbett D."/>
            <person name="Nagy L.G."/>
            <person name="Martin F.M."/>
        </authorList>
    </citation>
    <scope>NUCLEOTIDE SEQUENCE</scope>
    <source>
        <strain evidence="11">UH-Tt-Lm1</strain>
    </source>
</reference>
<dbReference type="InterPro" id="IPR036397">
    <property type="entry name" value="RNaseH_sf"/>
</dbReference>
<dbReference type="GO" id="GO:0071051">
    <property type="term" value="P:poly(A)-dependent snoRNA 3'-end processing"/>
    <property type="evidence" value="ECO:0007669"/>
    <property type="project" value="TreeGrafter"/>
</dbReference>
<comment type="subcellular location">
    <subcellularLocation>
        <location evidence="1">Nucleus</location>
    </subcellularLocation>
</comment>
<dbReference type="PANTHER" id="PTHR12124">
    <property type="entry name" value="POLYMYOSITIS/SCLERODERMA AUTOANTIGEN-RELATED"/>
    <property type="match status" value="1"/>
</dbReference>
<evidence type="ECO:0000256" key="4">
    <source>
        <dbReference type="ARBA" id="ARBA00022801"/>
    </source>
</evidence>
<name>A0A9P6H4C2_9AGAM</name>
<dbReference type="AlphaFoldDB" id="A0A9P6H4C2"/>
<dbReference type="InterPro" id="IPR045092">
    <property type="entry name" value="Rrp6-like"/>
</dbReference>
<dbReference type="InterPro" id="IPR044876">
    <property type="entry name" value="HRDC_dom_sf"/>
</dbReference>
<reference evidence="11" key="1">
    <citation type="journal article" date="2020" name="Nat. Commun.">
        <title>Large-scale genome sequencing of mycorrhizal fungi provides insights into the early evolution of symbiotic traits.</title>
        <authorList>
            <person name="Miyauchi S."/>
            <person name="Kiss E."/>
            <person name="Kuo A."/>
            <person name="Drula E."/>
            <person name="Kohler A."/>
            <person name="Sanchez-Garcia M."/>
            <person name="Morin E."/>
            <person name="Andreopoulos B."/>
            <person name="Barry K.W."/>
            <person name="Bonito G."/>
            <person name="Buee M."/>
            <person name="Carver A."/>
            <person name="Chen C."/>
            <person name="Cichocki N."/>
            <person name="Clum A."/>
            <person name="Culley D."/>
            <person name="Crous P.W."/>
            <person name="Fauchery L."/>
            <person name="Girlanda M."/>
            <person name="Hayes R.D."/>
            <person name="Keri Z."/>
            <person name="LaButti K."/>
            <person name="Lipzen A."/>
            <person name="Lombard V."/>
            <person name="Magnuson J."/>
            <person name="Maillard F."/>
            <person name="Murat C."/>
            <person name="Nolan M."/>
            <person name="Ohm R.A."/>
            <person name="Pangilinan J."/>
            <person name="Pereira M.F."/>
            <person name="Perotto S."/>
            <person name="Peter M."/>
            <person name="Pfister S."/>
            <person name="Riley R."/>
            <person name="Sitrit Y."/>
            <person name="Stielow J.B."/>
            <person name="Szollosi G."/>
            <person name="Zifcakova L."/>
            <person name="Stursova M."/>
            <person name="Spatafora J.W."/>
            <person name="Tedersoo L."/>
            <person name="Vaario L.M."/>
            <person name="Yamada A."/>
            <person name="Yan M."/>
            <person name="Wang P."/>
            <person name="Xu J."/>
            <person name="Bruns T."/>
            <person name="Baldrian P."/>
            <person name="Vilgalys R."/>
            <person name="Dunand C."/>
            <person name="Henrissat B."/>
            <person name="Grigoriev I.V."/>
            <person name="Hibbett D."/>
            <person name="Nagy L.G."/>
            <person name="Martin F.M."/>
        </authorList>
    </citation>
    <scope>NUCLEOTIDE SEQUENCE</scope>
    <source>
        <strain evidence="11">UH-Tt-Lm1</strain>
    </source>
</reference>
<dbReference type="GO" id="GO:0000166">
    <property type="term" value="F:nucleotide binding"/>
    <property type="evidence" value="ECO:0007669"/>
    <property type="project" value="InterPro"/>
</dbReference>
<dbReference type="GO" id="GO:0005730">
    <property type="term" value="C:nucleolus"/>
    <property type="evidence" value="ECO:0007669"/>
    <property type="project" value="TreeGrafter"/>
</dbReference>
<accession>A0A9P6H4C2</accession>
<comment type="caution">
    <text evidence="11">The sequence shown here is derived from an EMBL/GenBank/DDBJ whole genome shotgun (WGS) entry which is preliminary data.</text>
</comment>
<evidence type="ECO:0000256" key="8">
    <source>
        <dbReference type="ARBA" id="ARBA00043957"/>
    </source>
</evidence>
<keyword evidence="2" id="KW-0698">rRNA processing</keyword>
<dbReference type="PROSITE" id="PS50967">
    <property type="entry name" value="HRDC"/>
    <property type="match status" value="1"/>
</dbReference>
<dbReference type="CDD" id="cd06147">
    <property type="entry name" value="Rrp6p_like_exo"/>
    <property type="match status" value="1"/>
</dbReference>
<dbReference type="SMART" id="SM00474">
    <property type="entry name" value="35EXOc"/>
    <property type="match status" value="1"/>
</dbReference>
<dbReference type="GO" id="GO:0000175">
    <property type="term" value="F:3'-5'-RNA exonuclease activity"/>
    <property type="evidence" value="ECO:0007669"/>
    <property type="project" value="InterPro"/>
</dbReference>
<sequence>MELNFEDYNLKLQTSILNPTKHAFSLPTDIQFHKSIDRDFAEEIEACSTKVLSITNKLLTLTTSSTTNLGGGGKARLLVDQDDIVDGFDSVVVDIMDQLLESVDSCLDTVQGHNRIPVIPINPTIAGTGTKSSALHGRLDPALQHASHITKPQFKFKRKPNNHRHYRWHPSLKHKYNARVPIGYASLDGSEESVSRVPHPYHHEITHISYPSSVFQVSPPHVPSPFEKTPFTWVSTPEEFQVMLGKLRQVKEIAVDLEHHRYRSFNGFVCLMQLSTRREDFIVDTLVLREELEELNEIFTDPDVLKVFHGAESDIVWLQENFGIYVVGLFDTYHASKILELPRHGLATLLAMYCDFTADKQYQQADWRIRPLPTEMLAYARSDTHFLLSIYDNLRNALVDRASSRISEAPLPQVDTSSSNFDPKYFLLREVLSRSEETSLRLHQTDNYDEEEGSGPGGWDTIARKWNKVTFTKSADKSISKSVYLQLHDWRDRIAREEDESIAYVLPQHYLFQLAEKPPTDLPALLSIFRAVPPVIKRRANELLGEIRTAGSRNLDFDWSRKAVTSFGQPEGSKTMKVFQSDIHNESGPSERLVVPSHALFGVRHISYKATNSLFLGADFSSDRSFPTHSHFSEVKSKIHNALVVVPTITIAKTETEVIPRYDSPGLVAEAETVTEQAEIAFVHASQRQHAISGAADTIITLGQRSQQKKKRKRNLAPNGVEDDVEMFDYTAEPSLLDSGDVKEVGPVTKKRNREPAPIQYGNFPAPPKAHNQPRSGSQSQSFR</sequence>
<dbReference type="GO" id="GO:0071036">
    <property type="term" value="P:nuclear polyadenylation-dependent snoRNA catabolic process"/>
    <property type="evidence" value="ECO:0007669"/>
    <property type="project" value="TreeGrafter"/>
</dbReference>
<dbReference type="InterPro" id="IPR002562">
    <property type="entry name" value="3'-5'_exonuclease_dom"/>
</dbReference>
<protein>
    <submittedName>
        <fullName evidence="11">Ribonuclease H-like domain-containing protein</fullName>
    </submittedName>
</protein>
<keyword evidence="7" id="KW-0539">Nucleus</keyword>
<evidence type="ECO:0000313" key="11">
    <source>
        <dbReference type="EMBL" id="KAF9778656.1"/>
    </source>
</evidence>
<dbReference type="GO" id="GO:0003727">
    <property type="term" value="F:single-stranded RNA binding"/>
    <property type="evidence" value="ECO:0007669"/>
    <property type="project" value="TreeGrafter"/>
</dbReference>
<comment type="similarity">
    <text evidence="8">Belongs to the exosome component 10/RRP6 family.</text>
</comment>
<dbReference type="GO" id="GO:0071038">
    <property type="term" value="P:TRAMP-dependent tRNA surveillance pathway"/>
    <property type="evidence" value="ECO:0007669"/>
    <property type="project" value="TreeGrafter"/>
</dbReference>
<dbReference type="SMART" id="SM00341">
    <property type="entry name" value="HRDC"/>
    <property type="match status" value="1"/>
</dbReference>
<evidence type="ECO:0000256" key="2">
    <source>
        <dbReference type="ARBA" id="ARBA00022552"/>
    </source>
</evidence>
<dbReference type="InterPro" id="IPR049559">
    <property type="entry name" value="Rrp6p-like_exo"/>
</dbReference>
<feature type="region of interest" description="Disordered" evidence="9">
    <location>
        <begin position="738"/>
        <end position="784"/>
    </location>
</feature>
<dbReference type="SUPFAM" id="SSF47819">
    <property type="entry name" value="HRDC-like"/>
    <property type="match status" value="1"/>
</dbReference>
<dbReference type="GO" id="GO:0071037">
    <property type="term" value="P:nuclear polyadenylation-dependent snRNA catabolic process"/>
    <property type="evidence" value="ECO:0007669"/>
    <property type="project" value="TreeGrafter"/>
</dbReference>
<feature type="compositionally biased region" description="Polar residues" evidence="9">
    <location>
        <begin position="773"/>
        <end position="784"/>
    </location>
</feature>
<dbReference type="GO" id="GO:0071040">
    <property type="term" value="P:nuclear polyadenylation-dependent antisense transcript catabolic process"/>
    <property type="evidence" value="ECO:0007669"/>
    <property type="project" value="TreeGrafter"/>
</dbReference>
<evidence type="ECO:0000256" key="7">
    <source>
        <dbReference type="ARBA" id="ARBA00023242"/>
    </source>
</evidence>
<dbReference type="Pfam" id="PF01612">
    <property type="entry name" value="DNA_pol_A_exo1"/>
    <property type="match status" value="1"/>
</dbReference>
<dbReference type="OrthoDB" id="2250022at2759"/>
<dbReference type="GO" id="GO:0000467">
    <property type="term" value="P:exonucleolytic trimming to generate mature 3'-end of 5.8S rRNA from tricistronic rRNA transcript (SSU-rRNA, 5.8S rRNA, LSU-rRNA)"/>
    <property type="evidence" value="ECO:0007669"/>
    <property type="project" value="InterPro"/>
</dbReference>
<evidence type="ECO:0000259" key="10">
    <source>
        <dbReference type="PROSITE" id="PS50967"/>
    </source>
</evidence>
<evidence type="ECO:0000256" key="9">
    <source>
        <dbReference type="SAM" id="MobiDB-lite"/>
    </source>
</evidence>
<organism evidence="11 12">
    <name type="scientific">Thelephora terrestris</name>
    <dbReference type="NCBI Taxonomy" id="56493"/>
    <lineage>
        <taxon>Eukaryota</taxon>
        <taxon>Fungi</taxon>
        <taxon>Dikarya</taxon>
        <taxon>Basidiomycota</taxon>
        <taxon>Agaricomycotina</taxon>
        <taxon>Agaricomycetes</taxon>
        <taxon>Thelephorales</taxon>
        <taxon>Thelephoraceae</taxon>
        <taxon>Thelephora</taxon>
    </lineage>
</organism>
<evidence type="ECO:0000313" key="12">
    <source>
        <dbReference type="Proteomes" id="UP000736335"/>
    </source>
</evidence>
<keyword evidence="4" id="KW-0378">Hydrolase</keyword>
<dbReference type="Pfam" id="PF08066">
    <property type="entry name" value="PMC2NT"/>
    <property type="match status" value="1"/>
</dbReference>
<dbReference type="InterPro" id="IPR002121">
    <property type="entry name" value="HRDC_dom"/>
</dbReference>
<dbReference type="Gene3D" id="3.30.420.10">
    <property type="entry name" value="Ribonuclease H-like superfamily/Ribonuclease H"/>
    <property type="match status" value="1"/>
</dbReference>
<feature type="domain" description="HRDC" evidence="10">
    <location>
        <begin position="477"/>
        <end position="557"/>
    </location>
</feature>
<dbReference type="InterPro" id="IPR012337">
    <property type="entry name" value="RNaseH-like_sf"/>
</dbReference>
<keyword evidence="6" id="KW-0269">Exonuclease</keyword>
<evidence type="ECO:0000256" key="6">
    <source>
        <dbReference type="ARBA" id="ARBA00022839"/>
    </source>
</evidence>
<evidence type="ECO:0000256" key="1">
    <source>
        <dbReference type="ARBA" id="ARBA00004123"/>
    </source>
</evidence>
<dbReference type="GO" id="GO:0000176">
    <property type="term" value="C:nuclear exosome (RNase complex)"/>
    <property type="evidence" value="ECO:0007669"/>
    <property type="project" value="InterPro"/>
</dbReference>
<evidence type="ECO:0000256" key="3">
    <source>
        <dbReference type="ARBA" id="ARBA00022722"/>
    </source>
</evidence>
<dbReference type="Pfam" id="PF00570">
    <property type="entry name" value="HRDC"/>
    <property type="match status" value="1"/>
</dbReference>
<dbReference type="GO" id="GO:0071044">
    <property type="term" value="P:histone mRNA catabolic process"/>
    <property type="evidence" value="ECO:0007669"/>
    <property type="project" value="TreeGrafter"/>
</dbReference>
<keyword evidence="12" id="KW-1185">Reference proteome</keyword>
<dbReference type="Gene3D" id="1.10.150.80">
    <property type="entry name" value="HRDC domain"/>
    <property type="match status" value="1"/>
</dbReference>
<keyword evidence="3" id="KW-0540">Nuclease</keyword>
<dbReference type="InterPro" id="IPR012588">
    <property type="entry name" value="Exosome-assoc_fac_Rrp6_N"/>
</dbReference>
<keyword evidence="5" id="KW-0271">Exosome</keyword>
<dbReference type="PANTHER" id="PTHR12124:SF47">
    <property type="entry name" value="EXOSOME COMPONENT 10"/>
    <property type="match status" value="1"/>
</dbReference>
<evidence type="ECO:0000256" key="5">
    <source>
        <dbReference type="ARBA" id="ARBA00022835"/>
    </source>
</evidence>
<dbReference type="FunFam" id="3.30.420.10:FF:000059">
    <property type="entry name" value="Exosome complex exonuclease Rrp6"/>
    <property type="match status" value="1"/>
</dbReference>
<proteinExistence type="inferred from homology"/>